<gene>
    <name evidence="9" type="ORF">DK846_15720</name>
</gene>
<keyword evidence="5 7" id="KW-0472">Membrane</keyword>
<feature type="transmembrane region" description="Helical" evidence="7">
    <location>
        <begin position="87"/>
        <end position="107"/>
    </location>
</feature>
<comment type="caution">
    <text evidence="9">The sequence shown here is derived from an EMBL/GenBank/DDBJ whole genome shotgun (WGS) entry which is preliminary data.</text>
</comment>
<feature type="transmembrane region" description="Helical" evidence="7">
    <location>
        <begin position="197"/>
        <end position="220"/>
    </location>
</feature>
<organism evidence="9 10">
    <name type="scientific">Methanospirillum lacunae</name>
    <dbReference type="NCBI Taxonomy" id="668570"/>
    <lineage>
        <taxon>Archaea</taxon>
        <taxon>Methanobacteriati</taxon>
        <taxon>Methanobacteriota</taxon>
        <taxon>Stenosarchaea group</taxon>
        <taxon>Methanomicrobia</taxon>
        <taxon>Methanomicrobiales</taxon>
        <taxon>Methanospirillaceae</taxon>
        <taxon>Methanospirillum</taxon>
    </lineage>
</organism>
<dbReference type="EMBL" id="QGMY01000016">
    <property type="protein sequence ID" value="PWR70183.1"/>
    <property type="molecule type" value="Genomic_DNA"/>
</dbReference>
<feature type="transmembrane region" description="Helical" evidence="7">
    <location>
        <begin position="166"/>
        <end position="185"/>
    </location>
</feature>
<keyword evidence="4 7" id="KW-1133">Transmembrane helix</keyword>
<feature type="transmembrane region" description="Helical" evidence="7">
    <location>
        <begin position="47"/>
        <end position="66"/>
    </location>
</feature>
<evidence type="ECO:0000256" key="4">
    <source>
        <dbReference type="ARBA" id="ARBA00022989"/>
    </source>
</evidence>
<evidence type="ECO:0000313" key="9">
    <source>
        <dbReference type="EMBL" id="PWR70183.1"/>
    </source>
</evidence>
<feature type="compositionally biased region" description="Basic and acidic residues" evidence="6">
    <location>
        <begin position="370"/>
        <end position="382"/>
    </location>
</feature>
<evidence type="ECO:0000259" key="8">
    <source>
        <dbReference type="Pfam" id="PF00892"/>
    </source>
</evidence>
<keyword evidence="3 7" id="KW-0812">Transmembrane</keyword>
<feature type="transmembrane region" description="Helical" evidence="7">
    <location>
        <begin position="262"/>
        <end position="279"/>
    </location>
</feature>
<dbReference type="SUPFAM" id="SSF103481">
    <property type="entry name" value="Multidrug resistance efflux transporter EmrE"/>
    <property type="match status" value="2"/>
</dbReference>
<name>A0A2V2N4J8_9EURY</name>
<comment type="subcellular location">
    <subcellularLocation>
        <location evidence="1">Cell membrane</location>
        <topology evidence="1">Multi-pass membrane protein</topology>
    </subcellularLocation>
</comment>
<dbReference type="InterPro" id="IPR000620">
    <property type="entry name" value="EamA_dom"/>
</dbReference>
<dbReference type="AlphaFoldDB" id="A0A2V2N4J8"/>
<keyword evidence="2" id="KW-1003">Cell membrane</keyword>
<dbReference type="InterPro" id="IPR051258">
    <property type="entry name" value="Diverse_Substrate_Transporter"/>
</dbReference>
<evidence type="ECO:0000256" key="5">
    <source>
        <dbReference type="ARBA" id="ARBA00023136"/>
    </source>
</evidence>
<evidence type="ECO:0000256" key="1">
    <source>
        <dbReference type="ARBA" id="ARBA00004651"/>
    </source>
</evidence>
<evidence type="ECO:0000256" key="2">
    <source>
        <dbReference type="ARBA" id="ARBA00022475"/>
    </source>
</evidence>
<feature type="domain" description="EamA" evidence="8">
    <location>
        <begin position="19"/>
        <end position="159"/>
    </location>
</feature>
<accession>A0A2V2N4J8</accession>
<feature type="domain" description="EamA" evidence="8">
    <location>
        <begin position="171"/>
        <end position="302"/>
    </location>
</feature>
<protein>
    <submittedName>
        <fullName evidence="9">EamA family transporter</fullName>
    </submittedName>
</protein>
<dbReference type="Proteomes" id="UP000245657">
    <property type="component" value="Unassembled WGS sequence"/>
</dbReference>
<dbReference type="GO" id="GO:0005886">
    <property type="term" value="C:plasma membrane"/>
    <property type="evidence" value="ECO:0007669"/>
    <property type="project" value="UniProtKB-SubCell"/>
</dbReference>
<feature type="compositionally biased region" description="Basic and acidic residues" evidence="6">
    <location>
        <begin position="342"/>
        <end position="362"/>
    </location>
</feature>
<evidence type="ECO:0000256" key="3">
    <source>
        <dbReference type="ARBA" id="ARBA00022692"/>
    </source>
</evidence>
<feature type="transmembrane region" description="Helical" evidence="7">
    <location>
        <begin position="285"/>
        <end position="302"/>
    </location>
</feature>
<feature type="transmembrane region" description="Helical" evidence="7">
    <location>
        <begin position="119"/>
        <end position="137"/>
    </location>
</feature>
<sequence length="382" mass="41435">MLFHPDGDIVSSISSDRIPIIYAILSAVLFGSCAPMTKYFIGTTEPVMLAALFYCGSGTGMLVLILGRAIIRGGSTAGEAPLTRSDAPYLAGMAIFGGVLAPVTLMYSMMITPAATGSLLLNFEPVATGFFAAFLFHEAVGRRIWIAMGLITGSCLILSLDPAGEFGVSVGSVGVLIACLFWAIDNNISRQVSGRDPLSAILVKGYGAGIISLAIAFFIGESLPRIVDIPVCMVVGFFSFGGLASVFFLLALRSIGTARTGLFLALSPFFGVFFSFLLFAETPQMLFLVAFPVMVLGTWLLVSEKHSHLHYHPPLVHNHRHRHDDLHHDHQHAKNAPPLSRSGEHTHPHSHEAVSHEHQHRPDLHHRHDHRDPCSKEITSRE</sequence>
<feature type="transmembrane region" description="Helical" evidence="7">
    <location>
        <begin position="226"/>
        <end position="250"/>
    </location>
</feature>
<reference evidence="9 10" key="1">
    <citation type="submission" date="2018-05" db="EMBL/GenBank/DDBJ databases">
        <title>Draft genome of Methanospirillum lacunae Ki8-1.</title>
        <authorList>
            <person name="Dueholm M.S."/>
            <person name="Nielsen P.H."/>
            <person name="Bakmann L.F."/>
            <person name="Otzen D.E."/>
        </authorList>
    </citation>
    <scope>NUCLEOTIDE SEQUENCE [LARGE SCALE GENOMIC DNA]</scope>
    <source>
        <strain evidence="9 10">Ki8-1</strain>
    </source>
</reference>
<evidence type="ECO:0000256" key="7">
    <source>
        <dbReference type="SAM" id="Phobius"/>
    </source>
</evidence>
<evidence type="ECO:0000313" key="10">
    <source>
        <dbReference type="Proteomes" id="UP000245657"/>
    </source>
</evidence>
<dbReference type="PANTHER" id="PTHR42920">
    <property type="entry name" value="OS03G0707200 PROTEIN-RELATED"/>
    <property type="match status" value="1"/>
</dbReference>
<feature type="region of interest" description="Disordered" evidence="6">
    <location>
        <begin position="320"/>
        <end position="382"/>
    </location>
</feature>
<feature type="transmembrane region" description="Helical" evidence="7">
    <location>
        <begin position="20"/>
        <end position="41"/>
    </location>
</feature>
<evidence type="ECO:0000256" key="6">
    <source>
        <dbReference type="SAM" id="MobiDB-lite"/>
    </source>
</evidence>
<dbReference type="Pfam" id="PF00892">
    <property type="entry name" value="EamA"/>
    <property type="match status" value="2"/>
</dbReference>
<dbReference type="OrthoDB" id="78162at2157"/>
<proteinExistence type="predicted"/>
<keyword evidence="10" id="KW-1185">Reference proteome</keyword>
<dbReference type="PANTHER" id="PTHR42920:SF11">
    <property type="entry name" value="INNER MEMBRANE PROTEIN YTFF"/>
    <property type="match status" value="1"/>
</dbReference>
<dbReference type="InterPro" id="IPR037185">
    <property type="entry name" value="EmrE-like"/>
</dbReference>